<comment type="similarity">
    <text evidence="2 10">Belongs to the cytidylate kinase family. Type 2 subfamily.</text>
</comment>
<dbReference type="Gene3D" id="3.40.50.300">
    <property type="entry name" value="P-loop containing nucleotide triphosphate hydrolases"/>
    <property type="match status" value="1"/>
</dbReference>
<evidence type="ECO:0000256" key="8">
    <source>
        <dbReference type="ARBA" id="ARBA00047615"/>
    </source>
</evidence>
<evidence type="ECO:0000256" key="6">
    <source>
        <dbReference type="ARBA" id="ARBA00022777"/>
    </source>
</evidence>
<dbReference type="InterPro" id="IPR011994">
    <property type="entry name" value="Cytidylate_kinase_dom"/>
</dbReference>
<keyword evidence="7 10" id="KW-0067">ATP-binding</keyword>
<comment type="catalytic activity">
    <reaction evidence="8 10">
        <text>dCMP + ATP = dCDP + ADP</text>
        <dbReference type="Rhea" id="RHEA:25094"/>
        <dbReference type="ChEBI" id="CHEBI:30616"/>
        <dbReference type="ChEBI" id="CHEBI:57566"/>
        <dbReference type="ChEBI" id="CHEBI:58593"/>
        <dbReference type="ChEBI" id="CHEBI:456216"/>
        <dbReference type="EC" id="2.7.4.25"/>
    </reaction>
</comment>
<gene>
    <name evidence="10" type="primary">cmk</name>
    <name evidence="11" type="ORF">D1868_02360</name>
</gene>
<dbReference type="KEGG" id="sazo:D1868_02360"/>
<dbReference type="AlphaFoldDB" id="A0A650CMN8"/>
<evidence type="ECO:0000256" key="5">
    <source>
        <dbReference type="ARBA" id="ARBA00022741"/>
    </source>
</evidence>
<dbReference type="GO" id="GO:0005737">
    <property type="term" value="C:cytoplasm"/>
    <property type="evidence" value="ECO:0007669"/>
    <property type="project" value="UniProtKB-SubCell"/>
</dbReference>
<evidence type="ECO:0000313" key="12">
    <source>
        <dbReference type="Proteomes" id="UP000423396"/>
    </source>
</evidence>
<comment type="subcellular location">
    <subcellularLocation>
        <location evidence="1 10">Cytoplasm</location>
    </subcellularLocation>
</comment>
<keyword evidence="12" id="KW-1185">Reference proteome</keyword>
<keyword evidence="4 10" id="KW-0808">Transferase</keyword>
<dbReference type="SUPFAM" id="SSF52540">
    <property type="entry name" value="P-loop containing nucleoside triphosphate hydrolases"/>
    <property type="match status" value="1"/>
</dbReference>
<organism evidence="11 12">
    <name type="scientific">Stygiolobus azoricus</name>
    <dbReference type="NCBI Taxonomy" id="41675"/>
    <lineage>
        <taxon>Archaea</taxon>
        <taxon>Thermoproteota</taxon>
        <taxon>Thermoprotei</taxon>
        <taxon>Sulfolobales</taxon>
        <taxon>Sulfolobaceae</taxon>
        <taxon>Stygiolobus</taxon>
    </lineage>
</organism>
<feature type="binding site" evidence="10">
    <location>
        <begin position="7"/>
        <end position="15"/>
    </location>
    <ligand>
        <name>ATP</name>
        <dbReference type="ChEBI" id="CHEBI:30616"/>
    </ligand>
</feature>
<comment type="catalytic activity">
    <reaction evidence="9 10">
        <text>CMP + ATP = CDP + ADP</text>
        <dbReference type="Rhea" id="RHEA:11600"/>
        <dbReference type="ChEBI" id="CHEBI:30616"/>
        <dbReference type="ChEBI" id="CHEBI:58069"/>
        <dbReference type="ChEBI" id="CHEBI:60377"/>
        <dbReference type="ChEBI" id="CHEBI:456216"/>
        <dbReference type="EC" id="2.7.4.25"/>
    </reaction>
</comment>
<evidence type="ECO:0000256" key="7">
    <source>
        <dbReference type="ARBA" id="ARBA00022840"/>
    </source>
</evidence>
<dbReference type="Pfam" id="PF13189">
    <property type="entry name" value="Cytidylate_kin2"/>
    <property type="match status" value="1"/>
</dbReference>
<evidence type="ECO:0000256" key="4">
    <source>
        <dbReference type="ARBA" id="ARBA00022679"/>
    </source>
</evidence>
<dbReference type="InterPro" id="IPR027417">
    <property type="entry name" value="P-loop_NTPase"/>
</dbReference>
<dbReference type="HAMAP" id="MF_00239">
    <property type="entry name" value="Cytidyl_kinase_type2"/>
    <property type="match status" value="1"/>
</dbReference>
<evidence type="ECO:0000313" key="11">
    <source>
        <dbReference type="EMBL" id="QGR18945.1"/>
    </source>
</evidence>
<sequence length="182" mass="20646">MLIIISGPPGSGKSSVAKILASSLKIEYVSAGMIFRKMAEEKKLSLIELNKMAEKDFNIDKAIDMELFNIIRTSKNLVVESHIAGWLFHNYSDLTVYLTASLHTRAQRVAKRDNISEAEALDQIIKREESHRDRFLRYYGIDMLDLSVFDLVINTENITPSSIVNVIVEYLKGKQIQLSPSR</sequence>
<dbReference type="EMBL" id="CP045483">
    <property type="protein sequence ID" value="QGR18945.1"/>
    <property type="molecule type" value="Genomic_DNA"/>
</dbReference>
<evidence type="ECO:0000256" key="1">
    <source>
        <dbReference type="ARBA" id="ARBA00004496"/>
    </source>
</evidence>
<dbReference type="GO" id="GO:0006220">
    <property type="term" value="P:pyrimidine nucleotide metabolic process"/>
    <property type="evidence" value="ECO:0007669"/>
    <property type="project" value="UniProtKB-UniRule"/>
</dbReference>
<dbReference type="CDD" id="cd02020">
    <property type="entry name" value="CMPK"/>
    <property type="match status" value="1"/>
</dbReference>
<protein>
    <recommendedName>
        <fullName evidence="10">Cytidylate kinase</fullName>
        <shortName evidence="10">CK</shortName>
        <ecNumber evidence="10">2.7.4.25</ecNumber>
    </recommendedName>
    <alternativeName>
        <fullName evidence="10">Cytidine monophosphate kinase</fullName>
        <shortName evidence="10">CMP kinase</shortName>
    </alternativeName>
</protein>
<dbReference type="Proteomes" id="UP000423396">
    <property type="component" value="Chromosome"/>
</dbReference>
<evidence type="ECO:0000256" key="10">
    <source>
        <dbReference type="HAMAP-Rule" id="MF_00239"/>
    </source>
</evidence>
<dbReference type="GO" id="GO:0005524">
    <property type="term" value="F:ATP binding"/>
    <property type="evidence" value="ECO:0007669"/>
    <property type="project" value="UniProtKB-UniRule"/>
</dbReference>
<proteinExistence type="inferred from homology"/>
<dbReference type="RefSeq" id="WP_156005174.1">
    <property type="nucleotide sequence ID" value="NZ_CP045483.1"/>
</dbReference>
<keyword evidence="6 10" id="KW-0418">Kinase</keyword>
<name>A0A650CMN8_9CREN</name>
<keyword evidence="3 10" id="KW-0963">Cytoplasm</keyword>
<dbReference type="InterPro" id="IPR011892">
    <property type="entry name" value="Cyt_kin_arch"/>
</dbReference>
<dbReference type="GO" id="GO:0036431">
    <property type="term" value="F:dCMP kinase activity"/>
    <property type="evidence" value="ECO:0007669"/>
    <property type="project" value="InterPro"/>
</dbReference>
<dbReference type="GO" id="GO:0036430">
    <property type="term" value="F:CMP kinase activity"/>
    <property type="evidence" value="ECO:0007669"/>
    <property type="project" value="RHEA"/>
</dbReference>
<dbReference type="EC" id="2.7.4.25" evidence="10"/>
<dbReference type="OrthoDB" id="31096at2157"/>
<evidence type="ECO:0000256" key="2">
    <source>
        <dbReference type="ARBA" id="ARBA00011005"/>
    </source>
</evidence>
<reference evidence="11 12" key="1">
    <citation type="submission" date="2019-10" db="EMBL/GenBank/DDBJ databases">
        <title>Genome Sequences from Six Type Strain Members of the Archaeal Family Sulfolobaceae: Acidianus ambivalens, Acidianus infernus, Metallosphaera prunae, Stygiolobus azoricus, Sulfolobus metallicus, and Sulfurisphaera ohwakuensis.</title>
        <authorList>
            <person name="Counts J.A."/>
            <person name="Kelly R.M."/>
        </authorList>
    </citation>
    <scope>NUCLEOTIDE SEQUENCE [LARGE SCALE GENOMIC DNA]</scope>
    <source>
        <strain evidence="11 12">FC6</strain>
    </source>
</reference>
<accession>A0A650CMN8</accession>
<evidence type="ECO:0000256" key="9">
    <source>
        <dbReference type="ARBA" id="ARBA00048478"/>
    </source>
</evidence>
<keyword evidence="5 10" id="KW-0547">Nucleotide-binding</keyword>
<dbReference type="NCBIfam" id="TIGR02173">
    <property type="entry name" value="cyt_kin_arch"/>
    <property type="match status" value="1"/>
</dbReference>
<dbReference type="GeneID" id="42797879"/>
<evidence type="ECO:0000256" key="3">
    <source>
        <dbReference type="ARBA" id="ARBA00022490"/>
    </source>
</evidence>